<dbReference type="EnsemblPlants" id="KQL28728">
    <property type="protein sequence ID" value="KQL28728"/>
    <property type="gene ID" value="SETIT_019010mg"/>
</dbReference>
<accession>K3YXL4</accession>
<dbReference type="InParanoid" id="K3YXL4"/>
<name>K3YXL4_SETIT</name>
<organism evidence="1 2">
    <name type="scientific">Setaria italica</name>
    <name type="common">Foxtail millet</name>
    <name type="synonym">Panicum italicum</name>
    <dbReference type="NCBI Taxonomy" id="4555"/>
    <lineage>
        <taxon>Eukaryota</taxon>
        <taxon>Viridiplantae</taxon>
        <taxon>Streptophyta</taxon>
        <taxon>Embryophyta</taxon>
        <taxon>Tracheophyta</taxon>
        <taxon>Spermatophyta</taxon>
        <taxon>Magnoliopsida</taxon>
        <taxon>Liliopsida</taxon>
        <taxon>Poales</taxon>
        <taxon>Poaceae</taxon>
        <taxon>PACMAD clade</taxon>
        <taxon>Panicoideae</taxon>
        <taxon>Panicodae</taxon>
        <taxon>Paniceae</taxon>
        <taxon>Cenchrinae</taxon>
        <taxon>Setaria</taxon>
    </lineage>
</organism>
<reference evidence="1" key="2">
    <citation type="submission" date="2018-08" db="UniProtKB">
        <authorList>
            <consortium name="EnsemblPlants"/>
        </authorList>
    </citation>
    <scope>IDENTIFICATION</scope>
    <source>
        <strain evidence="1">Yugu1</strain>
    </source>
</reference>
<evidence type="ECO:0000313" key="2">
    <source>
        <dbReference type="Proteomes" id="UP000004995"/>
    </source>
</evidence>
<dbReference type="Proteomes" id="UP000004995">
    <property type="component" value="Unassembled WGS sequence"/>
</dbReference>
<dbReference type="HOGENOM" id="CLU_3017824_0_0_1"/>
<reference evidence="2" key="1">
    <citation type="journal article" date="2012" name="Nat. Biotechnol.">
        <title>Reference genome sequence of the model plant Setaria.</title>
        <authorList>
            <person name="Bennetzen J.L."/>
            <person name="Schmutz J."/>
            <person name="Wang H."/>
            <person name="Percifield R."/>
            <person name="Hawkins J."/>
            <person name="Pontaroli A.C."/>
            <person name="Estep M."/>
            <person name="Feng L."/>
            <person name="Vaughn J.N."/>
            <person name="Grimwood J."/>
            <person name="Jenkins J."/>
            <person name="Barry K."/>
            <person name="Lindquist E."/>
            <person name="Hellsten U."/>
            <person name="Deshpande S."/>
            <person name="Wang X."/>
            <person name="Wu X."/>
            <person name="Mitros T."/>
            <person name="Triplett J."/>
            <person name="Yang X."/>
            <person name="Ye C.Y."/>
            <person name="Mauro-Herrera M."/>
            <person name="Wang L."/>
            <person name="Li P."/>
            <person name="Sharma M."/>
            <person name="Sharma R."/>
            <person name="Ronald P.C."/>
            <person name="Panaud O."/>
            <person name="Kellogg E.A."/>
            <person name="Brutnell T.P."/>
            <person name="Doust A.N."/>
            <person name="Tuskan G.A."/>
            <person name="Rokhsar D."/>
            <person name="Devos K.M."/>
        </authorList>
    </citation>
    <scope>NUCLEOTIDE SEQUENCE [LARGE SCALE GENOMIC DNA]</scope>
    <source>
        <strain evidence="2">cv. Yugu1</strain>
    </source>
</reference>
<protein>
    <submittedName>
        <fullName evidence="1">Uncharacterized protein</fullName>
    </submittedName>
</protein>
<dbReference type="Gramene" id="KQL28728">
    <property type="protein sequence ID" value="KQL28728"/>
    <property type="gene ID" value="SETIT_019010mg"/>
</dbReference>
<sequence>MHITYTLFTTIQATTQSHLTGTNTGHISTAHSLFEVISFPCLKTRAQAVSISCFHG</sequence>
<keyword evidence="2" id="KW-1185">Reference proteome</keyword>
<evidence type="ECO:0000313" key="1">
    <source>
        <dbReference type="EnsemblPlants" id="KQL28728"/>
    </source>
</evidence>
<proteinExistence type="predicted"/>
<dbReference type="EMBL" id="AGNK02000122">
    <property type="status" value="NOT_ANNOTATED_CDS"/>
    <property type="molecule type" value="Genomic_DNA"/>
</dbReference>
<dbReference type="AlphaFoldDB" id="K3YXL4"/>